<dbReference type="VEuPathDB" id="VectorBase:GPAI030530"/>
<reference evidence="1" key="2">
    <citation type="submission" date="2020-05" db="UniProtKB">
        <authorList>
            <consortium name="EnsemblMetazoa"/>
        </authorList>
    </citation>
    <scope>IDENTIFICATION</scope>
    <source>
        <strain evidence="1">IAEA</strain>
    </source>
</reference>
<proteinExistence type="predicted"/>
<organism evidence="1 2">
    <name type="scientific">Glossina pallidipes</name>
    <name type="common">Tsetse fly</name>
    <dbReference type="NCBI Taxonomy" id="7398"/>
    <lineage>
        <taxon>Eukaryota</taxon>
        <taxon>Metazoa</taxon>
        <taxon>Ecdysozoa</taxon>
        <taxon>Arthropoda</taxon>
        <taxon>Hexapoda</taxon>
        <taxon>Insecta</taxon>
        <taxon>Pterygota</taxon>
        <taxon>Neoptera</taxon>
        <taxon>Endopterygota</taxon>
        <taxon>Diptera</taxon>
        <taxon>Brachycera</taxon>
        <taxon>Muscomorpha</taxon>
        <taxon>Hippoboscoidea</taxon>
        <taxon>Glossinidae</taxon>
        <taxon>Glossina</taxon>
    </lineage>
</organism>
<evidence type="ECO:0000313" key="1">
    <source>
        <dbReference type="EnsemblMetazoa" id="GPAI030530-PA"/>
    </source>
</evidence>
<dbReference type="Proteomes" id="UP000092445">
    <property type="component" value="Unassembled WGS sequence"/>
</dbReference>
<dbReference type="AlphaFoldDB" id="A0A1B0A0C1"/>
<name>A0A1B0A0C1_GLOPL</name>
<protein>
    <submittedName>
        <fullName evidence="1">Uncharacterized protein</fullName>
    </submittedName>
</protein>
<reference evidence="2" key="1">
    <citation type="submission" date="2014-03" db="EMBL/GenBank/DDBJ databases">
        <authorList>
            <person name="Aksoy S."/>
            <person name="Warren W."/>
            <person name="Wilson R.K."/>
        </authorList>
    </citation>
    <scope>NUCLEOTIDE SEQUENCE [LARGE SCALE GENOMIC DNA]</scope>
    <source>
        <strain evidence="2">IAEA</strain>
    </source>
</reference>
<accession>A0A1B0A0C1</accession>
<evidence type="ECO:0000313" key="2">
    <source>
        <dbReference type="Proteomes" id="UP000092445"/>
    </source>
</evidence>
<keyword evidence="2" id="KW-1185">Reference proteome</keyword>
<sequence length="130" mass="15157">MINCVQQVHESHHTSGTRYSLFAFRIPMFSSHQIYSHFLVKYHVPPGLIEHLFDPNLHHSNSCVYKLLDVLDASCYKPRDQPPTCSYREHMHNLVNMMSISSINTNLAKITPTNISEMQFPESSWKKPHY</sequence>
<dbReference type="EnsemblMetazoa" id="GPAI030530-RA">
    <property type="protein sequence ID" value="GPAI030530-PA"/>
    <property type="gene ID" value="GPAI030530"/>
</dbReference>